<protein>
    <recommendedName>
        <fullName evidence="3">histidine kinase</fullName>
        <ecNumber evidence="3">2.7.13.3</ecNumber>
    </recommendedName>
</protein>
<feature type="coiled-coil region" evidence="8">
    <location>
        <begin position="378"/>
        <end position="409"/>
    </location>
</feature>
<comment type="subcellular location">
    <subcellularLocation>
        <location evidence="2">Membrane</location>
    </subcellularLocation>
</comment>
<feature type="domain" description="PAC" evidence="12">
    <location>
        <begin position="334"/>
        <end position="387"/>
    </location>
</feature>
<dbReference type="InterPro" id="IPR036890">
    <property type="entry name" value="HATPase_C_sf"/>
</dbReference>
<evidence type="ECO:0000256" key="7">
    <source>
        <dbReference type="ARBA" id="ARBA00023136"/>
    </source>
</evidence>
<evidence type="ECO:0000256" key="5">
    <source>
        <dbReference type="ARBA" id="ARBA00022679"/>
    </source>
</evidence>
<dbReference type="Gene3D" id="3.30.565.10">
    <property type="entry name" value="Histidine kinase-like ATPase, C-terminal domain"/>
    <property type="match status" value="1"/>
</dbReference>
<accession>A0ABQ1KB55</accession>
<evidence type="ECO:0000313" key="15">
    <source>
        <dbReference type="Proteomes" id="UP000629025"/>
    </source>
</evidence>
<reference evidence="15" key="1">
    <citation type="journal article" date="2019" name="Int. J. Syst. Evol. Microbiol.">
        <title>The Global Catalogue of Microorganisms (GCM) 10K type strain sequencing project: providing services to taxonomists for standard genome sequencing and annotation.</title>
        <authorList>
            <consortium name="The Broad Institute Genomics Platform"/>
            <consortium name="The Broad Institute Genome Sequencing Center for Infectious Disease"/>
            <person name="Wu L."/>
            <person name="Ma J."/>
        </authorList>
    </citation>
    <scope>NUCLEOTIDE SEQUENCE [LARGE SCALE GENOMIC DNA]</scope>
    <source>
        <strain evidence="15">CGMCC 1.15341</strain>
    </source>
</reference>
<evidence type="ECO:0000256" key="4">
    <source>
        <dbReference type="ARBA" id="ARBA00022553"/>
    </source>
</evidence>
<keyword evidence="8" id="KW-0175">Coiled coil</keyword>
<dbReference type="InterPro" id="IPR003594">
    <property type="entry name" value="HATPase_dom"/>
</dbReference>
<evidence type="ECO:0000256" key="3">
    <source>
        <dbReference type="ARBA" id="ARBA00012438"/>
    </source>
</evidence>
<dbReference type="PANTHER" id="PTHR42878:SF15">
    <property type="entry name" value="BACTERIOPHYTOCHROME"/>
    <property type="match status" value="1"/>
</dbReference>
<dbReference type="PROSITE" id="PS50112">
    <property type="entry name" value="PAS"/>
    <property type="match status" value="1"/>
</dbReference>
<keyword evidence="15" id="KW-1185">Reference proteome</keyword>
<dbReference type="SMART" id="SM00086">
    <property type="entry name" value="PAC"/>
    <property type="match status" value="1"/>
</dbReference>
<dbReference type="EC" id="2.7.13.3" evidence="3"/>
<evidence type="ECO:0000256" key="6">
    <source>
        <dbReference type="ARBA" id="ARBA00022777"/>
    </source>
</evidence>
<dbReference type="InterPro" id="IPR004358">
    <property type="entry name" value="Sig_transdc_His_kin-like_C"/>
</dbReference>
<keyword evidence="7 9" id="KW-0472">Membrane</keyword>
<dbReference type="SMART" id="SM00304">
    <property type="entry name" value="HAMP"/>
    <property type="match status" value="1"/>
</dbReference>
<dbReference type="PRINTS" id="PR00344">
    <property type="entry name" value="BCTRLSENSOR"/>
</dbReference>
<dbReference type="CDD" id="cd06225">
    <property type="entry name" value="HAMP"/>
    <property type="match status" value="1"/>
</dbReference>
<dbReference type="InterPro" id="IPR001610">
    <property type="entry name" value="PAC"/>
</dbReference>
<name>A0ABQ1KB55_9GAMM</name>
<dbReference type="InterPro" id="IPR013655">
    <property type="entry name" value="PAS_fold_3"/>
</dbReference>
<dbReference type="InterPro" id="IPR003660">
    <property type="entry name" value="HAMP_dom"/>
</dbReference>
<dbReference type="Gene3D" id="6.10.340.10">
    <property type="match status" value="1"/>
</dbReference>
<keyword evidence="4" id="KW-0597">Phosphoprotein</keyword>
<dbReference type="RefSeq" id="WP_188747244.1">
    <property type="nucleotide sequence ID" value="NZ_BMIJ01000003.1"/>
</dbReference>
<dbReference type="Gene3D" id="3.30.450.20">
    <property type="entry name" value="PAS domain"/>
    <property type="match status" value="1"/>
</dbReference>
<dbReference type="EMBL" id="BMIJ01000003">
    <property type="protein sequence ID" value="GGB91383.1"/>
    <property type="molecule type" value="Genomic_DNA"/>
</dbReference>
<evidence type="ECO:0000256" key="9">
    <source>
        <dbReference type="SAM" id="Phobius"/>
    </source>
</evidence>
<evidence type="ECO:0000259" key="11">
    <source>
        <dbReference type="PROSITE" id="PS50112"/>
    </source>
</evidence>
<dbReference type="SUPFAM" id="SSF55874">
    <property type="entry name" value="ATPase domain of HSP90 chaperone/DNA topoisomerase II/histidine kinase"/>
    <property type="match status" value="1"/>
</dbReference>
<dbReference type="SUPFAM" id="SSF55785">
    <property type="entry name" value="PYP-like sensor domain (PAS domain)"/>
    <property type="match status" value="1"/>
</dbReference>
<keyword evidence="6" id="KW-0418">Kinase</keyword>
<dbReference type="Gene3D" id="1.10.287.130">
    <property type="match status" value="1"/>
</dbReference>
<keyword evidence="9" id="KW-0812">Transmembrane</keyword>
<dbReference type="InterPro" id="IPR035965">
    <property type="entry name" value="PAS-like_dom_sf"/>
</dbReference>
<keyword evidence="5" id="KW-0808">Transferase</keyword>
<dbReference type="PROSITE" id="PS50885">
    <property type="entry name" value="HAMP"/>
    <property type="match status" value="1"/>
</dbReference>
<proteinExistence type="predicted"/>
<dbReference type="PROSITE" id="PS50113">
    <property type="entry name" value="PAC"/>
    <property type="match status" value="1"/>
</dbReference>
<feature type="transmembrane region" description="Helical" evidence="9">
    <location>
        <begin position="14"/>
        <end position="36"/>
    </location>
</feature>
<feature type="domain" description="HAMP" evidence="13">
    <location>
        <begin position="182"/>
        <end position="235"/>
    </location>
</feature>
<dbReference type="InterPro" id="IPR005467">
    <property type="entry name" value="His_kinase_dom"/>
</dbReference>
<dbReference type="Pfam" id="PF02518">
    <property type="entry name" value="HATPase_c"/>
    <property type="match status" value="1"/>
</dbReference>
<dbReference type="InterPro" id="IPR000014">
    <property type="entry name" value="PAS"/>
</dbReference>
<dbReference type="Proteomes" id="UP000629025">
    <property type="component" value="Unassembled WGS sequence"/>
</dbReference>
<dbReference type="InterPro" id="IPR003661">
    <property type="entry name" value="HisK_dim/P_dom"/>
</dbReference>
<evidence type="ECO:0000256" key="2">
    <source>
        <dbReference type="ARBA" id="ARBA00004370"/>
    </source>
</evidence>
<evidence type="ECO:0000259" key="13">
    <source>
        <dbReference type="PROSITE" id="PS50885"/>
    </source>
</evidence>
<dbReference type="SUPFAM" id="SSF47384">
    <property type="entry name" value="Homodimeric domain of signal transducing histidine kinase"/>
    <property type="match status" value="1"/>
</dbReference>
<evidence type="ECO:0000259" key="12">
    <source>
        <dbReference type="PROSITE" id="PS50113"/>
    </source>
</evidence>
<dbReference type="PANTHER" id="PTHR42878">
    <property type="entry name" value="TWO-COMPONENT HISTIDINE KINASE"/>
    <property type="match status" value="1"/>
</dbReference>
<keyword evidence="9" id="KW-1133">Transmembrane helix</keyword>
<feature type="domain" description="Histidine kinase" evidence="10">
    <location>
        <begin position="416"/>
        <end position="630"/>
    </location>
</feature>
<dbReference type="NCBIfam" id="TIGR00229">
    <property type="entry name" value="sensory_box"/>
    <property type="match status" value="1"/>
</dbReference>
<dbReference type="CDD" id="cd00082">
    <property type="entry name" value="HisKA"/>
    <property type="match status" value="1"/>
</dbReference>
<dbReference type="Pfam" id="PF00512">
    <property type="entry name" value="HisKA"/>
    <property type="match status" value="1"/>
</dbReference>
<dbReference type="SUPFAM" id="SSF158472">
    <property type="entry name" value="HAMP domain-like"/>
    <property type="match status" value="1"/>
</dbReference>
<evidence type="ECO:0000256" key="8">
    <source>
        <dbReference type="SAM" id="Coils"/>
    </source>
</evidence>
<organism evidence="14 15">
    <name type="scientific">Marinobacterium zhoushanense</name>
    <dbReference type="NCBI Taxonomy" id="1679163"/>
    <lineage>
        <taxon>Bacteria</taxon>
        <taxon>Pseudomonadati</taxon>
        <taxon>Pseudomonadota</taxon>
        <taxon>Gammaproteobacteria</taxon>
        <taxon>Oceanospirillales</taxon>
        <taxon>Oceanospirillaceae</taxon>
        <taxon>Marinobacterium</taxon>
    </lineage>
</organism>
<comment type="catalytic activity">
    <reaction evidence="1">
        <text>ATP + protein L-histidine = ADP + protein N-phospho-L-histidine.</text>
        <dbReference type="EC" id="2.7.13.3"/>
    </reaction>
</comment>
<dbReference type="SMART" id="SM00388">
    <property type="entry name" value="HisKA"/>
    <property type="match status" value="1"/>
</dbReference>
<dbReference type="InterPro" id="IPR033417">
    <property type="entry name" value="CHASE8"/>
</dbReference>
<dbReference type="PROSITE" id="PS50109">
    <property type="entry name" value="HIS_KIN"/>
    <property type="match status" value="1"/>
</dbReference>
<dbReference type="InterPro" id="IPR000700">
    <property type="entry name" value="PAS-assoc_C"/>
</dbReference>
<comment type="caution">
    <text evidence="14">The sequence shown here is derived from an EMBL/GenBank/DDBJ whole genome shotgun (WGS) entry which is preliminary data.</text>
</comment>
<sequence length="642" mass="73084">MNALFALSSIRHKLLVGVLLTTATALAILGAIFIIYDLGDYRDRLVEELTTQADLISLSSTAALEFEDRETAKQTLASLRLRPEILAAAIYDRNGNLFARYYASPAHIREIPVRAEQPSIGVDADTIRLFRPIYNDREIIGSVFMLAQSGVKERTFRVLLIFLSIAIVALAASTLLSSWLQARITSPIMEVTELARQVVNERNYNLRANRTTDDEIGFLIEAFNQMLSQIGLRTSELERSNSELAEQIHERSQAEKALSESEYRHRTLITTLSALTWRADAHGDFSATQTAWDSFTGQTPRSHAGRGWLQAVHPDDRELVSQLWNQACEESVAFKQVFRLWYAPGGEYRYVNFSAAPLIDPGGQTMEWMGIVDDIHERMQATEEVQRLNAELEHRVQERTAELENANRELESFSYSVSHDLRAPLRSIDGFSQALIEDYGDKLDEEAKEYLDRVRNGAQRMGRLIDDMLNLSRVSRMELVRRPLNLSEVAAELLNELRQSEPQRSVYTEIEPELLAYGDSRLVRVVLENLFSNAWKYTAKRDDAKIRFGQVEFEGRSYFFVRDNGAGFDMKYADRLFTPFQRLHDNREFPGTGVGLATVQRVIRRHGGRIWAESELDKGSTFYFTLTPSEELHHDKTPNSAG</sequence>
<dbReference type="SMART" id="SM00387">
    <property type="entry name" value="HATPase_c"/>
    <property type="match status" value="1"/>
</dbReference>
<evidence type="ECO:0000313" key="14">
    <source>
        <dbReference type="EMBL" id="GGB91383.1"/>
    </source>
</evidence>
<gene>
    <name evidence="14" type="ORF">GCM10011352_16790</name>
</gene>
<dbReference type="Pfam" id="PF08447">
    <property type="entry name" value="PAS_3"/>
    <property type="match status" value="1"/>
</dbReference>
<evidence type="ECO:0000259" key="10">
    <source>
        <dbReference type="PROSITE" id="PS50109"/>
    </source>
</evidence>
<feature type="domain" description="PAS" evidence="11">
    <location>
        <begin position="261"/>
        <end position="331"/>
    </location>
</feature>
<dbReference type="InterPro" id="IPR036097">
    <property type="entry name" value="HisK_dim/P_sf"/>
</dbReference>
<feature type="transmembrane region" description="Helical" evidence="9">
    <location>
        <begin position="158"/>
        <end position="180"/>
    </location>
</feature>
<dbReference type="Pfam" id="PF17152">
    <property type="entry name" value="CHASE8"/>
    <property type="match status" value="1"/>
</dbReference>
<dbReference type="Pfam" id="PF00672">
    <property type="entry name" value="HAMP"/>
    <property type="match status" value="1"/>
</dbReference>
<dbReference type="InterPro" id="IPR050351">
    <property type="entry name" value="BphY/WalK/GraS-like"/>
</dbReference>
<dbReference type="CDD" id="cd00130">
    <property type="entry name" value="PAS"/>
    <property type="match status" value="1"/>
</dbReference>
<evidence type="ECO:0000256" key="1">
    <source>
        <dbReference type="ARBA" id="ARBA00000085"/>
    </source>
</evidence>